<proteinExistence type="predicted"/>
<dbReference type="PANTHER" id="PTHR19303:SF16">
    <property type="entry name" value="JERKY PROTEIN HOMOLOG-LIKE"/>
    <property type="match status" value="1"/>
</dbReference>
<dbReference type="Pfam" id="PF03221">
    <property type="entry name" value="HTH_Tnp_Tc5"/>
    <property type="match status" value="1"/>
</dbReference>
<evidence type="ECO:0000256" key="1">
    <source>
        <dbReference type="ARBA" id="ARBA00023125"/>
    </source>
</evidence>
<dbReference type="EMBL" id="REGN01001118">
    <property type="protein sequence ID" value="RNA36837.1"/>
    <property type="molecule type" value="Genomic_DNA"/>
</dbReference>
<keyword evidence="4" id="KW-1185">Reference proteome</keyword>
<dbReference type="GO" id="GO:0005634">
    <property type="term" value="C:nucleus"/>
    <property type="evidence" value="ECO:0007669"/>
    <property type="project" value="TreeGrafter"/>
</dbReference>
<evidence type="ECO:0000313" key="4">
    <source>
        <dbReference type="Proteomes" id="UP000276133"/>
    </source>
</evidence>
<dbReference type="AlphaFoldDB" id="A0A3M7SMI5"/>
<gene>
    <name evidence="3" type="ORF">BpHYR1_001754</name>
</gene>
<dbReference type="SMART" id="SM00674">
    <property type="entry name" value="CENPB"/>
    <property type="match status" value="1"/>
</dbReference>
<evidence type="ECO:0000313" key="3">
    <source>
        <dbReference type="EMBL" id="RNA36837.1"/>
    </source>
</evidence>
<dbReference type="OrthoDB" id="125347at2759"/>
<dbReference type="InterPro" id="IPR009057">
    <property type="entry name" value="Homeodomain-like_sf"/>
</dbReference>
<reference evidence="3 4" key="1">
    <citation type="journal article" date="2018" name="Sci. Rep.">
        <title>Genomic signatures of local adaptation to the degree of environmental predictability in rotifers.</title>
        <authorList>
            <person name="Franch-Gras L."/>
            <person name="Hahn C."/>
            <person name="Garcia-Roger E.M."/>
            <person name="Carmona M.J."/>
            <person name="Serra M."/>
            <person name="Gomez A."/>
        </authorList>
    </citation>
    <scope>NUCLEOTIDE SEQUENCE [LARGE SCALE GENOMIC DNA]</scope>
    <source>
        <strain evidence="3">HYR1</strain>
    </source>
</reference>
<dbReference type="Proteomes" id="UP000276133">
    <property type="component" value="Unassembled WGS sequence"/>
</dbReference>
<evidence type="ECO:0000259" key="2">
    <source>
        <dbReference type="PROSITE" id="PS51253"/>
    </source>
</evidence>
<name>A0A3M7SMI5_BRAPC</name>
<keyword evidence="1" id="KW-0238">DNA-binding</keyword>
<organism evidence="3 4">
    <name type="scientific">Brachionus plicatilis</name>
    <name type="common">Marine rotifer</name>
    <name type="synonym">Brachionus muelleri</name>
    <dbReference type="NCBI Taxonomy" id="10195"/>
    <lineage>
        <taxon>Eukaryota</taxon>
        <taxon>Metazoa</taxon>
        <taxon>Spiralia</taxon>
        <taxon>Gnathifera</taxon>
        <taxon>Rotifera</taxon>
        <taxon>Eurotatoria</taxon>
        <taxon>Monogononta</taxon>
        <taxon>Pseudotrocha</taxon>
        <taxon>Ploima</taxon>
        <taxon>Brachionidae</taxon>
        <taxon>Brachionus</taxon>
    </lineage>
</organism>
<comment type="caution">
    <text evidence="3">The sequence shown here is derived from an EMBL/GenBank/DDBJ whole genome shotgun (WGS) entry which is preliminary data.</text>
</comment>
<protein>
    <submittedName>
        <fullName evidence="3">Jerky homolog-like</fullName>
    </submittedName>
</protein>
<dbReference type="SUPFAM" id="SSF46689">
    <property type="entry name" value="Homeodomain-like"/>
    <property type="match status" value="1"/>
</dbReference>
<dbReference type="STRING" id="10195.A0A3M7SMI5"/>
<feature type="domain" description="HTH CENPB-type" evidence="2">
    <location>
        <begin position="82"/>
        <end position="155"/>
    </location>
</feature>
<dbReference type="PANTHER" id="PTHR19303">
    <property type="entry name" value="TRANSPOSON"/>
    <property type="match status" value="1"/>
</dbReference>
<dbReference type="GO" id="GO:0003677">
    <property type="term" value="F:DNA binding"/>
    <property type="evidence" value="ECO:0007669"/>
    <property type="project" value="UniProtKB-KW"/>
</dbReference>
<sequence length="353" mass="40765">MIVPKPRKNASKKVIDTPIAKRKKVVLNFVQREEIITKKKNGYCPKKLALYYMVGLSTIYDIIAKGSAELSKFRTDNPDSAIRCTFKTSNYPLLDEALNLWFYQVRSSKVPINYETIAFQAKIFQREFYPDAENFSASSGYIQRFCKRHNIKTIKLHGEKQSADLDSVDPFLIKMEEIQKEYSLDQIYNADESGLVFKSLPNTTLTTLEERRTNSASNSKNEKILSHFLIVHECKCFTFPAAINQPDSNPLQTFYNKYTIKDVIFVLASVWKSTPTTTLKRAWHKLNINVEVTDIVPEPTLPYQNVIPRHEIESWLQTEEDDEGFELKDSAGIIERVRNPDRIVDQMEEDEAV</sequence>
<accession>A0A3M7SMI5</accession>
<dbReference type="InterPro" id="IPR050863">
    <property type="entry name" value="CenT-Element_Derived"/>
</dbReference>
<dbReference type="Gene3D" id="1.10.10.60">
    <property type="entry name" value="Homeodomain-like"/>
    <property type="match status" value="1"/>
</dbReference>
<dbReference type="InterPro" id="IPR006600">
    <property type="entry name" value="HTH_CenpB_DNA-bd_dom"/>
</dbReference>
<dbReference type="PROSITE" id="PS51253">
    <property type="entry name" value="HTH_CENPB"/>
    <property type="match status" value="1"/>
</dbReference>